<dbReference type="PANTHER" id="PTHR45644">
    <property type="entry name" value="AAA ATPASE, PUTATIVE (AFU_ORTHOLOGUE AFUA_2G12920)-RELATED-RELATED"/>
    <property type="match status" value="1"/>
</dbReference>
<accession>A0A8X8CFN4</accession>
<dbReference type="Pfam" id="PF00004">
    <property type="entry name" value="AAA"/>
    <property type="match status" value="1"/>
</dbReference>
<dbReference type="OrthoDB" id="1722230at2759"/>
<feature type="domain" description="ATPase AAA-type core" evidence="3">
    <location>
        <begin position="27"/>
        <end position="93"/>
    </location>
</feature>
<dbReference type="InterPro" id="IPR051701">
    <property type="entry name" value="Mito_OM_Translocase_MSP1"/>
</dbReference>
<reference evidence="4" key="1">
    <citation type="journal article" date="2020" name="bioRxiv">
        <title>Hybrid origin of Populus tomentosa Carr. identified through genome sequencing and phylogenomic analysis.</title>
        <authorList>
            <person name="An X."/>
            <person name="Gao K."/>
            <person name="Chen Z."/>
            <person name="Li J."/>
            <person name="Yang X."/>
            <person name="Yang X."/>
            <person name="Zhou J."/>
            <person name="Guo T."/>
            <person name="Zhao T."/>
            <person name="Huang S."/>
            <person name="Miao D."/>
            <person name="Khan W.U."/>
            <person name="Rao P."/>
            <person name="Ye M."/>
            <person name="Lei B."/>
            <person name="Liao W."/>
            <person name="Wang J."/>
            <person name="Ji L."/>
            <person name="Li Y."/>
            <person name="Guo B."/>
            <person name="Mustafa N.S."/>
            <person name="Li S."/>
            <person name="Yun Q."/>
            <person name="Keller S.R."/>
            <person name="Mao J."/>
            <person name="Zhang R."/>
            <person name="Strauss S.H."/>
        </authorList>
    </citation>
    <scope>NUCLEOTIDE SEQUENCE</scope>
    <source>
        <strain evidence="4">GM15</strain>
        <tissue evidence="4">Leaf</tissue>
    </source>
</reference>
<dbReference type="GO" id="GO:0016887">
    <property type="term" value="F:ATP hydrolysis activity"/>
    <property type="evidence" value="ECO:0007669"/>
    <property type="project" value="InterPro"/>
</dbReference>
<dbReference type="PANTHER" id="PTHR45644:SF3">
    <property type="entry name" value="FI08533P-RELATED"/>
    <property type="match status" value="1"/>
</dbReference>
<keyword evidence="2" id="KW-0067">ATP-binding</keyword>
<evidence type="ECO:0000313" key="4">
    <source>
        <dbReference type="EMBL" id="KAG6752600.1"/>
    </source>
</evidence>
<keyword evidence="1" id="KW-0547">Nucleotide-binding</keyword>
<organism evidence="4 5">
    <name type="scientific">Populus tomentosa</name>
    <name type="common">Chinese white poplar</name>
    <dbReference type="NCBI Taxonomy" id="118781"/>
    <lineage>
        <taxon>Eukaryota</taxon>
        <taxon>Viridiplantae</taxon>
        <taxon>Streptophyta</taxon>
        <taxon>Embryophyta</taxon>
        <taxon>Tracheophyta</taxon>
        <taxon>Spermatophyta</taxon>
        <taxon>Magnoliopsida</taxon>
        <taxon>eudicotyledons</taxon>
        <taxon>Gunneridae</taxon>
        <taxon>Pentapetalae</taxon>
        <taxon>rosids</taxon>
        <taxon>fabids</taxon>
        <taxon>Malpighiales</taxon>
        <taxon>Salicaceae</taxon>
        <taxon>Saliceae</taxon>
        <taxon>Populus</taxon>
    </lineage>
</organism>
<evidence type="ECO:0000259" key="3">
    <source>
        <dbReference type="Pfam" id="PF00004"/>
    </source>
</evidence>
<sequence length="107" mass="12320">MGNFLVHKRRYCYMDLQAPGRPCSQKLLSESGAVFINVRISNLMSKWFGDAQKLGEYAFELLELFAAVFSLAYKLQPAFIFIDQIDSFMGQRRTTDLEFCIYAVLLC</sequence>
<evidence type="ECO:0000256" key="2">
    <source>
        <dbReference type="ARBA" id="ARBA00022840"/>
    </source>
</evidence>
<gene>
    <name evidence="4" type="ORF">POTOM_042619</name>
</gene>
<dbReference type="AlphaFoldDB" id="A0A8X8CFN4"/>
<protein>
    <recommendedName>
        <fullName evidence="3">ATPase AAA-type core domain-containing protein</fullName>
    </recommendedName>
</protein>
<proteinExistence type="predicted"/>
<comment type="caution">
    <text evidence="4">The sequence shown here is derived from an EMBL/GenBank/DDBJ whole genome shotgun (WGS) entry which is preliminary data.</text>
</comment>
<dbReference type="Proteomes" id="UP000886885">
    <property type="component" value="Chromosome 12D"/>
</dbReference>
<evidence type="ECO:0000256" key="1">
    <source>
        <dbReference type="ARBA" id="ARBA00022741"/>
    </source>
</evidence>
<dbReference type="GO" id="GO:0005524">
    <property type="term" value="F:ATP binding"/>
    <property type="evidence" value="ECO:0007669"/>
    <property type="project" value="UniProtKB-KW"/>
</dbReference>
<dbReference type="EMBL" id="JAAWWB010000024">
    <property type="protein sequence ID" value="KAG6752600.1"/>
    <property type="molecule type" value="Genomic_DNA"/>
</dbReference>
<evidence type="ECO:0000313" key="5">
    <source>
        <dbReference type="Proteomes" id="UP000886885"/>
    </source>
</evidence>
<dbReference type="GO" id="GO:0005741">
    <property type="term" value="C:mitochondrial outer membrane"/>
    <property type="evidence" value="ECO:0007669"/>
    <property type="project" value="TreeGrafter"/>
</dbReference>
<dbReference type="InterPro" id="IPR003959">
    <property type="entry name" value="ATPase_AAA_core"/>
</dbReference>
<keyword evidence="5" id="KW-1185">Reference proteome</keyword>
<name>A0A8X8CFN4_POPTO</name>